<dbReference type="AlphaFoldDB" id="A0A4Y2NG36"/>
<protein>
    <submittedName>
        <fullName evidence="1">Uncharacterized protein</fullName>
    </submittedName>
</protein>
<keyword evidence="2" id="KW-1185">Reference proteome</keyword>
<accession>A0A4Y2NG36</accession>
<proteinExistence type="predicted"/>
<dbReference type="Proteomes" id="UP000499080">
    <property type="component" value="Unassembled WGS sequence"/>
</dbReference>
<comment type="caution">
    <text evidence="1">The sequence shown here is derived from an EMBL/GenBank/DDBJ whole genome shotgun (WGS) entry which is preliminary data.</text>
</comment>
<evidence type="ECO:0000313" key="1">
    <source>
        <dbReference type="EMBL" id="GBN38435.1"/>
    </source>
</evidence>
<gene>
    <name evidence="1" type="ORF">AVEN_24325_1</name>
</gene>
<dbReference type="EMBL" id="BGPR01009181">
    <property type="protein sequence ID" value="GBN38435.1"/>
    <property type="molecule type" value="Genomic_DNA"/>
</dbReference>
<name>A0A4Y2NG36_ARAVE</name>
<reference evidence="1 2" key="1">
    <citation type="journal article" date="2019" name="Sci. Rep.">
        <title>Orb-weaving spider Araneus ventricosus genome elucidates the spidroin gene catalogue.</title>
        <authorList>
            <person name="Kono N."/>
            <person name="Nakamura H."/>
            <person name="Ohtoshi R."/>
            <person name="Moran D.A.P."/>
            <person name="Shinohara A."/>
            <person name="Yoshida Y."/>
            <person name="Fujiwara M."/>
            <person name="Mori M."/>
            <person name="Tomita M."/>
            <person name="Arakawa K."/>
        </authorList>
    </citation>
    <scope>NUCLEOTIDE SEQUENCE [LARGE SCALE GENOMIC DNA]</scope>
</reference>
<sequence>MGHKKHGPGSTSTSYPLSRMMLLEFTRGQGNRLSSRGGWQGLGRPSVIGNLYLDLKLVLVAFTGLDFLLTRPAAQRNLMRRPSKFRQILILFTS</sequence>
<evidence type="ECO:0000313" key="2">
    <source>
        <dbReference type="Proteomes" id="UP000499080"/>
    </source>
</evidence>
<organism evidence="1 2">
    <name type="scientific">Araneus ventricosus</name>
    <name type="common">Orbweaver spider</name>
    <name type="synonym">Epeira ventricosa</name>
    <dbReference type="NCBI Taxonomy" id="182803"/>
    <lineage>
        <taxon>Eukaryota</taxon>
        <taxon>Metazoa</taxon>
        <taxon>Ecdysozoa</taxon>
        <taxon>Arthropoda</taxon>
        <taxon>Chelicerata</taxon>
        <taxon>Arachnida</taxon>
        <taxon>Araneae</taxon>
        <taxon>Araneomorphae</taxon>
        <taxon>Entelegynae</taxon>
        <taxon>Araneoidea</taxon>
        <taxon>Araneidae</taxon>
        <taxon>Araneus</taxon>
    </lineage>
</organism>